<dbReference type="InterPro" id="IPR007607">
    <property type="entry name" value="BacA/B"/>
</dbReference>
<proteinExistence type="inferred from homology"/>
<comment type="similarity">
    <text evidence="1">Belongs to the bactofilin family.</text>
</comment>
<dbReference type="PANTHER" id="PTHR35024">
    <property type="entry name" value="HYPOTHETICAL CYTOSOLIC PROTEIN"/>
    <property type="match status" value="1"/>
</dbReference>
<dbReference type="Pfam" id="PF04519">
    <property type="entry name" value="Bactofilin"/>
    <property type="match status" value="1"/>
</dbReference>
<dbReference type="STRING" id="1280949.HAD_01825"/>
<dbReference type="EMBL" id="ARYH01000001">
    <property type="protein sequence ID" value="KCZ84378.1"/>
    <property type="molecule type" value="Genomic_DNA"/>
</dbReference>
<gene>
    <name evidence="3" type="ORF">HAD_01825</name>
</gene>
<protein>
    <submittedName>
        <fullName evidence="3">Uncharacterized protein</fullName>
    </submittedName>
</protein>
<dbReference type="AlphaFoldDB" id="A0A069E344"/>
<dbReference type="eggNOG" id="COG1664">
    <property type="taxonomic scope" value="Bacteria"/>
</dbReference>
<reference evidence="3 4" key="1">
    <citation type="journal article" date="2014" name="Antonie Van Leeuwenhoek">
        <title>Hyphomonas beringensis sp. nov. and Hyphomonas chukchiensis sp. nov., isolated from surface seawater of the Bering Sea and Chukchi Sea.</title>
        <authorList>
            <person name="Li C."/>
            <person name="Lai Q."/>
            <person name="Li G."/>
            <person name="Dong C."/>
            <person name="Wang J."/>
            <person name="Liao Y."/>
            <person name="Shao Z."/>
        </authorList>
    </citation>
    <scope>NUCLEOTIDE SEQUENCE [LARGE SCALE GENOMIC DNA]</scope>
    <source>
        <strain evidence="3 4">MHS-3</strain>
    </source>
</reference>
<dbReference type="PATRIC" id="fig|1280949.3.peg.374"/>
<feature type="compositionally biased region" description="Polar residues" evidence="2">
    <location>
        <begin position="166"/>
        <end position="176"/>
    </location>
</feature>
<accession>A0A069E344</accession>
<evidence type="ECO:0000313" key="4">
    <source>
        <dbReference type="Proteomes" id="UP000027446"/>
    </source>
</evidence>
<dbReference type="Proteomes" id="UP000027446">
    <property type="component" value="Unassembled WGS sequence"/>
</dbReference>
<dbReference type="RefSeq" id="WP_035569049.1">
    <property type="nucleotide sequence ID" value="NZ_ARYH01000001.1"/>
</dbReference>
<evidence type="ECO:0000256" key="1">
    <source>
        <dbReference type="ARBA" id="ARBA00044755"/>
    </source>
</evidence>
<evidence type="ECO:0000256" key="2">
    <source>
        <dbReference type="SAM" id="MobiDB-lite"/>
    </source>
</evidence>
<feature type="compositionally biased region" description="Low complexity" evidence="2">
    <location>
        <begin position="129"/>
        <end position="142"/>
    </location>
</feature>
<dbReference type="PANTHER" id="PTHR35024:SF4">
    <property type="entry name" value="POLYMER-FORMING CYTOSKELETAL PROTEIN"/>
    <property type="match status" value="1"/>
</dbReference>
<comment type="caution">
    <text evidence="3">The sequence shown here is derived from an EMBL/GenBank/DDBJ whole genome shotgun (WGS) entry which is preliminary data.</text>
</comment>
<organism evidence="3 4">
    <name type="scientific">Hyphomonas adhaerens MHS-3</name>
    <dbReference type="NCBI Taxonomy" id="1280949"/>
    <lineage>
        <taxon>Bacteria</taxon>
        <taxon>Pseudomonadati</taxon>
        <taxon>Pseudomonadota</taxon>
        <taxon>Alphaproteobacteria</taxon>
        <taxon>Hyphomonadales</taxon>
        <taxon>Hyphomonadaceae</taxon>
        <taxon>Hyphomonas</taxon>
    </lineage>
</organism>
<name>A0A069E344_9PROT</name>
<evidence type="ECO:0000313" key="3">
    <source>
        <dbReference type="EMBL" id="KCZ84378.1"/>
    </source>
</evidence>
<sequence length="176" mass="18149">MAPADKIRGGDAVNLILKDTRLDGDLRFTSQLVVAGLIKGNIRCESMLVIERGGRVEGRVEAPVIIVHGELEGTVLATQSIEIWSGAKVGGDVAARSVRVDEGAMLTANLLIAADLPDHLGPPEPEQTPVPASEEPVAAASPAPAPVEPPVTETRPATPMSPPVSFLSSGPATGRG</sequence>
<feature type="region of interest" description="Disordered" evidence="2">
    <location>
        <begin position="117"/>
        <end position="176"/>
    </location>
</feature>
<keyword evidence="4" id="KW-1185">Reference proteome</keyword>
<dbReference type="OrthoDB" id="7619354at2"/>